<gene>
    <name evidence="1" type="ordered locus">Cpin_6010</name>
</gene>
<organism evidence="1 2">
    <name type="scientific">Chitinophaga pinensis (strain ATCC 43595 / DSM 2588 / LMG 13176 / NBRC 15968 / NCIMB 11800 / UQM 2034)</name>
    <dbReference type="NCBI Taxonomy" id="485918"/>
    <lineage>
        <taxon>Bacteria</taxon>
        <taxon>Pseudomonadati</taxon>
        <taxon>Bacteroidota</taxon>
        <taxon>Chitinophagia</taxon>
        <taxon>Chitinophagales</taxon>
        <taxon>Chitinophagaceae</taxon>
        <taxon>Chitinophaga</taxon>
    </lineage>
</organism>
<reference evidence="2" key="1">
    <citation type="submission" date="2009-08" db="EMBL/GenBank/DDBJ databases">
        <title>The complete genome of Chitinophaga pinensis DSM 2588.</title>
        <authorList>
            <consortium name="US DOE Joint Genome Institute (JGI-PGF)"/>
            <person name="Lucas S."/>
            <person name="Copeland A."/>
            <person name="Lapidus A."/>
            <person name="Glavina del Rio T."/>
            <person name="Dalin E."/>
            <person name="Tice H."/>
            <person name="Bruce D."/>
            <person name="Goodwin L."/>
            <person name="Pitluck S."/>
            <person name="Kyrpides N."/>
            <person name="Mavromatis K."/>
            <person name="Ivanova N."/>
            <person name="Mikhailova N."/>
            <person name="Sims D."/>
            <person name="Meinche L."/>
            <person name="Brettin T."/>
            <person name="Detter J.C."/>
            <person name="Han C."/>
            <person name="Larimer F."/>
            <person name="Land M."/>
            <person name="Hauser L."/>
            <person name="Markowitz V."/>
            <person name="Cheng J.-F."/>
            <person name="Hugenholtz P."/>
            <person name="Woyke T."/>
            <person name="Wu D."/>
            <person name="Spring S."/>
            <person name="Klenk H.-P."/>
            <person name="Eisen J.A."/>
        </authorList>
    </citation>
    <scope>NUCLEOTIDE SEQUENCE [LARGE SCALE GENOMIC DNA]</scope>
    <source>
        <strain evidence="2">ATCC 43595 / DSM 2588 / LMG 13176 / NBRC 15968 / NCIMB 11800 / UQM 2034</strain>
    </source>
</reference>
<dbReference type="AlphaFoldDB" id="A0A979GYS2"/>
<sequence>MSQSITLYRISQESFEVMKANPEGTVILDISKENIVFPQTFEGLKFVLSKEQDEDAVSLLEQIFYPETYIGKEIDLDELEMLSDDIDFESTAIYYNDTDDVADMHAVLSNISIEQFHKLYDANELNENRIYPDNVWIEEGEEDRAFTREHLAREFTDLKSFIAAANADNDYVLSLVR</sequence>
<evidence type="ECO:0000313" key="2">
    <source>
        <dbReference type="Proteomes" id="UP000002215"/>
    </source>
</evidence>
<dbReference type="Proteomes" id="UP000002215">
    <property type="component" value="Chromosome"/>
</dbReference>
<protein>
    <recommendedName>
        <fullName evidence="3">DUF1877 family protein</fullName>
    </recommendedName>
</protein>
<name>A0A979GYS2_CHIPD</name>
<dbReference type="KEGG" id="cpi:Cpin_6010"/>
<dbReference type="Gene3D" id="3.40.1760.10">
    <property type="entry name" value="YfbM-like super family"/>
    <property type="match status" value="1"/>
</dbReference>
<dbReference type="EMBL" id="CP001699">
    <property type="protein sequence ID" value="ACU63424.1"/>
    <property type="molecule type" value="Genomic_DNA"/>
</dbReference>
<evidence type="ECO:0000313" key="1">
    <source>
        <dbReference type="EMBL" id="ACU63424.1"/>
    </source>
</evidence>
<dbReference type="InterPro" id="IPR035944">
    <property type="entry name" value="YfbM-like_sf"/>
</dbReference>
<proteinExistence type="predicted"/>
<dbReference type="SUPFAM" id="SSF111069">
    <property type="entry name" value="Hypothetical protein yfbM"/>
    <property type="match status" value="1"/>
</dbReference>
<dbReference type="RefSeq" id="WP_012793589.1">
    <property type="nucleotide sequence ID" value="NC_013132.1"/>
</dbReference>
<dbReference type="OrthoDB" id="656853at2"/>
<accession>A0A979GYS2</accession>
<dbReference type="InterPro" id="IPR015068">
    <property type="entry name" value="DUF1877"/>
</dbReference>
<reference evidence="1 2" key="2">
    <citation type="journal article" date="2010" name="Stand. Genomic Sci.">
        <title>Complete genome sequence of Chitinophaga pinensis type strain (UQM 2034).</title>
        <authorList>
            <person name="Glavina Del Rio T."/>
            <person name="Abt B."/>
            <person name="Spring S."/>
            <person name="Lapidus A."/>
            <person name="Nolan M."/>
            <person name="Tice H."/>
            <person name="Copeland A."/>
            <person name="Cheng J.F."/>
            <person name="Chen F."/>
            <person name="Bruce D."/>
            <person name="Goodwin L."/>
            <person name="Pitluck S."/>
            <person name="Ivanova N."/>
            <person name="Mavromatis K."/>
            <person name="Mikhailova N."/>
            <person name="Pati A."/>
            <person name="Chen A."/>
            <person name="Palaniappan K."/>
            <person name="Land M."/>
            <person name="Hauser L."/>
            <person name="Chang Y.J."/>
            <person name="Jeffries C.D."/>
            <person name="Chain P."/>
            <person name="Saunders E."/>
            <person name="Detter J.C."/>
            <person name="Brettin T."/>
            <person name="Rohde M."/>
            <person name="Goker M."/>
            <person name="Bristow J."/>
            <person name="Eisen J.A."/>
            <person name="Markowitz V."/>
            <person name="Hugenholtz P."/>
            <person name="Kyrpides N.C."/>
            <person name="Klenk H.P."/>
            <person name="Lucas S."/>
        </authorList>
    </citation>
    <scope>NUCLEOTIDE SEQUENCE [LARGE SCALE GENOMIC DNA]</scope>
    <source>
        <strain evidence="2">ATCC 43595 / DSM 2588 / LMG 13176 / NBRC 15968 / NCIMB 11800 / UQM 2034</strain>
    </source>
</reference>
<dbReference type="Pfam" id="PF08974">
    <property type="entry name" value="DUF1877"/>
    <property type="match status" value="1"/>
</dbReference>
<evidence type="ECO:0008006" key="3">
    <source>
        <dbReference type="Google" id="ProtNLM"/>
    </source>
</evidence>